<dbReference type="PANTHER" id="PTHR14003">
    <property type="entry name" value="TRANSCRIPTIONAL REPRESSOR PROTEIN YY"/>
    <property type="match status" value="1"/>
</dbReference>
<evidence type="ECO:0000256" key="6">
    <source>
        <dbReference type="SAM" id="MobiDB-lite"/>
    </source>
</evidence>
<evidence type="ECO:0000313" key="8">
    <source>
        <dbReference type="EMBL" id="TFL04917.1"/>
    </source>
</evidence>
<dbReference type="AlphaFoldDB" id="A0A5C3QU32"/>
<reference evidence="8 9" key="1">
    <citation type="journal article" date="2019" name="Nat. Ecol. Evol.">
        <title>Megaphylogeny resolves global patterns of mushroom evolution.</title>
        <authorList>
            <person name="Varga T."/>
            <person name="Krizsan K."/>
            <person name="Foldi C."/>
            <person name="Dima B."/>
            <person name="Sanchez-Garcia M."/>
            <person name="Sanchez-Ramirez S."/>
            <person name="Szollosi G.J."/>
            <person name="Szarkandi J.G."/>
            <person name="Papp V."/>
            <person name="Albert L."/>
            <person name="Andreopoulos W."/>
            <person name="Angelini C."/>
            <person name="Antonin V."/>
            <person name="Barry K.W."/>
            <person name="Bougher N.L."/>
            <person name="Buchanan P."/>
            <person name="Buyck B."/>
            <person name="Bense V."/>
            <person name="Catcheside P."/>
            <person name="Chovatia M."/>
            <person name="Cooper J."/>
            <person name="Damon W."/>
            <person name="Desjardin D."/>
            <person name="Finy P."/>
            <person name="Geml J."/>
            <person name="Haridas S."/>
            <person name="Hughes K."/>
            <person name="Justo A."/>
            <person name="Karasinski D."/>
            <person name="Kautmanova I."/>
            <person name="Kiss B."/>
            <person name="Kocsube S."/>
            <person name="Kotiranta H."/>
            <person name="LaButti K.M."/>
            <person name="Lechner B.E."/>
            <person name="Liimatainen K."/>
            <person name="Lipzen A."/>
            <person name="Lukacs Z."/>
            <person name="Mihaltcheva S."/>
            <person name="Morgado L.N."/>
            <person name="Niskanen T."/>
            <person name="Noordeloos M.E."/>
            <person name="Ohm R.A."/>
            <person name="Ortiz-Santana B."/>
            <person name="Ovrebo C."/>
            <person name="Racz N."/>
            <person name="Riley R."/>
            <person name="Savchenko A."/>
            <person name="Shiryaev A."/>
            <person name="Soop K."/>
            <person name="Spirin V."/>
            <person name="Szebenyi C."/>
            <person name="Tomsovsky M."/>
            <person name="Tulloss R.E."/>
            <person name="Uehling J."/>
            <person name="Grigoriev I.V."/>
            <person name="Vagvolgyi C."/>
            <person name="Papp T."/>
            <person name="Martin F.M."/>
            <person name="Miettinen O."/>
            <person name="Hibbett D.S."/>
            <person name="Nagy L.G."/>
        </authorList>
    </citation>
    <scope>NUCLEOTIDE SEQUENCE [LARGE SCALE GENOMIC DNA]</scope>
    <source>
        <strain evidence="8 9">CBS 309.79</strain>
    </source>
</reference>
<proteinExistence type="predicted"/>
<dbReference type="InterPro" id="IPR036236">
    <property type="entry name" value="Znf_C2H2_sf"/>
</dbReference>
<dbReference type="Gene3D" id="3.30.160.60">
    <property type="entry name" value="Classic Zinc Finger"/>
    <property type="match status" value="2"/>
</dbReference>
<dbReference type="InterPro" id="IPR013087">
    <property type="entry name" value="Znf_C2H2_type"/>
</dbReference>
<dbReference type="PROSITE" id="PS50157">
    <property type="entry name" value="ZINC_FINGER_C2H2_2"/>
    <property type="match status" value="2"/>
</dbReference>
<evidence type="ECO:0000256" key="2">
    <source>
        <dbReference type="ARBA" id="ARBA00022737"/>
    </source>
</evidence>
<dbReference type="EMBL" id="ML178817">
    <property type="protein sequence ID" value="TFL04917.1"/>
    <property type="molecule type" value="Genomic_DNA"/>
</dbReference>
<dbReference type="GO" id="GO:0000978">
    <property type="term" value="F:RNA polymerase II cis-regulatory region sequence-specific DNA binding"/>
    <property type="evidence" value="ECO:0007669"/>
    <property type="project" value="TreeGrafter"/>
</dbReference>
<accession>A0A5C3QU32</accession>
<sequence>MELDTQQYNKPLHFISDGEDESDTLTKAGTARKNRPIPLPVPVPGLVKKSRGRKVPIARKARNGGSGLQRGYMCTVTDCGKAFVRSEHLKRHVRSIHTHEKPHLCPFITCNKRFARRDNLSQHYRVHLA</sequence>
<keyword evidence="3 5" id="KW-0863">Zinc-finger</keyword>
<keyword evidence="9" id="KW-1185">Reference proteome</keyword>
<keyword evidence="1" id="KW-0479">Metal-binding</keyword>
<feature type="region of interest" description="Disordered" evidence="6">
    <location>
        <begin position="1"/>
        <end position="46"/>
    </location>
</feature>
<dbReference type="STRING" id="1884261.A0A5C3QU32"/>
<evidence type="ECO:0000259" key="7">
    <source>
        <dbReference type="PROSITE" id="PS50157"/>
    </source>
</evidence>
<evidence type="ECO:0000256" key="1">
    <source>
        <dbReference type="ARBA" id="ARBA00022723"/>
    </source>
</evidence>
<dbReference type="OrthoDB" id="6365676at2759"/>
<dbReference type="SUPFAM" id="SSF57667">
    <property type="entry name" value="beta-beta-alpha zinc fingers"/>
    <property type="match status" value="1"/>
</dbReference>
<dbReference type="PROSITE" id="PS00028">
    <property type="entry name" value="ZINC_FINGER_C2H2_1"/>
    <property type="match status" value="2"/>
</dbReference>
<name>A0A5C3QU32_9AGAR</name>
<evidence type="ECO:0000256" key="4">
    <source>
        <dbReference type="ARBA" id="ARBA00022833"/>
    </source>
</evidence>
<protein>
    <recommendedName>
        <fullName evidence="7">C2H2-type domain-containing protein</fullName>
    </recommendedName>
</protein>
<dbReference type="SMART" id="SM00355">
    <property type="entry name" value="ZnF_C2H2"/>
    <property type="match status" value="2"/>
</dbReference>
<dbReference type="GO" id="GO:0008270">
    <property type="term" value="F:zinc ion binding"/>
    <property type="evidence" value="ECO:0007669"/>
    <property type="project" value="UniProtKB-KW"/>
</dbReference>
<gene>
    <name evidence="8" type="ORF">BDV98DRAFT_500944</name>
</gene>
<dbReference type="Pfam" id="PF00096">
    <property type="entry name" value="zf-C2H2"/>
    <property type="match status" value="2"/>
</dbReference>
<dbReference type="Proteomes" id="UP000305067">
    <property type="component" value="Unassembled WGS sequence"/>
</dbReference>
<feature type="domain" description="C2H2-type" evidence="7">
    <location>
        <begin position="72"/>
        <end position="102"/>
    </location>
</feature>
<keyword evidence="4" id="KW-0862">Zinc</keyword>
<dbReference type="GO" id="GO:0000981">
    <property type="term" value="F:DNA-binding transcription factor activity, RNA polymerase II-specific"/>
    <property type="evidence" value="ECO:0007669"/>
    <property type="project" value="UniProtKB-ARBA"/>
</dbReference>
<evidence type="ECO:0000313" key="9">
    <source>
        <dbReference type="Proteomes" id="UP000305067"/>
    </source>
</evidence>
<dbReference type="GO" id="GO:0000785">
    <property type="term" value="C:chromatin"/>
    <property type="evidence" value="ECO:0007669"/>
    <property type="project" value="TreeGrafter"/>
</dbReference>
<feature type="domain" description="C2H2-type" evidence="7">
    <location>
        <begin position="103"/>
        <end position="129"/>
    </location>
</feature>
<organism evidence="8 9">
    <name type="scientific">Pterulicium gracile</name>
    <dbReference type="NCBI Taxonomy" id="1884261"/>
    <lineage>
        <taxon>Eukaryota</taxon>
        <taxon>Fungi</taxon>
        <taxon>Dikarya</taxon>
        <taxon>Basidiomycota</taxon>
        <taxon>Agaricomycotina</taxon>
        <taxon>Agaricomycetes</taxon>
        <taxon>Agaricomycetidae</taxon>
        <taxon>Agaricales</taxon>
        <taxon>Pleurotineae</taxon>
        <taxon>Pterulaceae</taxon>
        <taxon>Pterulicium</taxon>
    </lineage>
</organism>
<dbReference type="FunFam" id="3.30.160.60:FF:000125">
    <property type="entry name" value="Putative zinc finger protein 143"/>
    <property type="match status" value="1"/>
</dbReference>
<dbReference type="GO" id="GO:0031519">
    <property type="term" value="C:PcG protein complex"/>
    <property type="evidence" value="ECO:0007669"/>
    <property type="project" value="TreeGrafter"/>
</dbReference>
<keyword evidence="2" id="KW-0677">Repeat</keyword>
<dbReference type="GO" id="GO:0005667">
    <property type="term" value="C:transcription regulator complex"/>
    <property type="evidence" value="ECO:0007669"/>
    <property type="project" value="TreeGrafter"/>
</dbReference>
<evidence type="ECO:0000256" key="5">
    <source>
        <dbReference type="PROSITE-ProRule" id="PRU00042"/>
    </source>
</evidence>
<evidence type="ECO:0000256" key="3">
    <source>
        <dbReference type="ARBA" id="ARBA00022771"/>
    </source>
</evidence>
<dbReference type="PANTHER" id="PTHR14003:SF19">
    <property type="entry name" value="YY2 TRANSCRIPTION FACTOR"/>
    <property type="match status" value="1"/>
</dbReference>